<dbReference type="AlphaFoldDB" id="A0A1H6HG05"/>
<sequence length="260" mass="27717">MILEATGLSFVRDGATILHDVDFRLDPNEVVGLIGPNGAGKTTLLRCLIGLARPERGDIRLDGRSLAEWPSRARAGAMAYLAQNPDCHWPMSVERVVALGRLPHLDPWQAIAPGDIAAVERAIQATDIGHLRDRPVTCLSGGERARVLLARALAVDAPFLFADEPVAGLDPGHQIQVMGLLRRSAGRDRAAVVVLHDLTLAARHCTRLVLLAEGRVVADGPPGEVLTAPILARIYGIAARIETHDGALMVVPEGLAQVDA</sequence>
<dbReference type="PANTHER" id="PTHR42794:SF1">
    <property type="entry name" value="HEMIN IMPORT ATP-BINDING PROTEIN HMUV"/>
    <property type="match status" value="1"/>
</dbReference>
<dbReference type="InterPro" id="IPR003439">
    <property type="entry name" value="ABC_transporter-like_ATP-bd"/>
</dbReference>
<reference evidence="9" key="1">
    <citation type="submission" date="2016-10" db="EMBL/GenBank/DDBJ databases">
        <authorList>
            <person name="Varghese N."/>
            <person name="Submissions S."/>
        </authorList>
    </citation>
    <scope>NUCLEOTIDE SEQUENCE [LARGE SCALE GENOMIC DNA]</scope>
    <source>
        <strain evidence="9">DSM 13234</strain>
    </source>
</reference>
<keyword evidence="9" id="KW-1185">Reference proteome</keyword>
<dbReference type="InterPro" id="IPR003593">
    <property type="entry name" value="AAA+_ATPase"/>
</dbReference>
<dbReference type="RefSeq" id="WP_074766780.1">
    <property type="nucleotide sequence ID" value="NZ_FNWO01000004.1"/>
</dbReference>
<evidence type="ECO:0000256" key="6">
    <source>
        <dbReference type="ARBA" id="ARBA00037066"/>
    </source>
</evidence>
<keyword evidence="3" id="KW-0547">Nucleotide-binding</keyword>
<accession>A0A1H6HG05</accession>
<proteinExistence type="inferred from homology"/>
<name>A0A1H6HG05_MAGFU</name>
<dbReference type="Gene3D" id="3.40.50.300">
    <property type="entry name" value="P-loop containing nucleotide triphosphate hydrolases"/>
    <property type="match status" value="1"/>
</dbReference>
<gene>
    <name evidence="8" type="ORF">SAMN04244559_01344</name>
</gene>
<dbReference type="GO" id="GO:0005524">
    <property type="term" value="F:ATP binding"/>
    <property type="evidence" value="ECO:0007669"/>
    <property type="project" value="UniProtKB-KW"/>
</dbReference>
<evidence type="ECO:0000259" key="7">
    <source>
        <dbReference type="PROSITE" id="PS50893"/>
    </source>
</evidence>
<dbReference type="SMART" id="SM00382">
    <property type="entry name" value="AAA"/>
    <property type="match status" value="1"/>
</dbReference>
<dbReference type="InterPro" id="IPR027417">
    <property type="entry name" value="P-loop_NTPase"/>
</dbReference>
<feature type="domain" description="ABC transporter" evidence="7">
    <location>
        <begin position="3"/>
        <end position="238"/>
    </location>
</feature>
<evidence type="ECO:0000256" key="4">
    <source>
        <dbReference type="ARBA" id="ARBA00022840"/>
    </source>
</evidence>
<dbReference type="FunFam" id="3.40.50.300:FF:000134">
    <property type="entry name" value="Iron-enterobactin ABC transporter ATP-binding protein"/>
    <property type="match status" value="1"/>
</dbReference>
<dbReference type="InterPro" id="IPR017871">
    <property type="entry name" value="ABC_transporter-like_CS"/>
</dbReference>
<evidence type="ECO:0000313" key="9">
    <source>
        <dbReference type="Proteomes" id="UP000182983"/>
    </source>
</evidence>
<dbReference type="PROSITE" id="PS00211">
    <property type="entry name" value="ABC_TRANSPORTER_1"/>
    <property type="match status" value="1"/>
</dbReference>
<dbReference type="PROSITE" id="PS50893">
    <property type="entry name" value="ABC_TRANSPORTER_2"/>
    <property type="match status" value="1"/>
</dbReference>
<comment type="similarity">
    <text evidence="1">Belongs to the ABC transporter superfamily.</text>
</comment>
<organism evidence="8 9">
    <name type="scientific">Magnetospirillum fulvum</name>
    <name type="common">Rhodospirillum fulvum</name>
    <dbReference type="NCBI Taxonomy" id="1082"/>
    <lineage>
        <taxon>Bacteria</taxon>
        <taxon>Pseudomonadati</taxon>
        <taxon>Pseudomonadota</taxon>
        <taxon>Alphaproteobacteria</taxon>
        <taxon>Rhodospirillales</taxon>
        <taxon>Rhodospirillaceae</taxon>
        <taxon>Magnetospirillum</taxon>
    </lineage>
</organism>
<evidence type="ECO:0000256" key="1">
    <source>
        <dbReference type="ARBA" id="ARBA00005417"/>
    </source>
</evidence>
<dbReference type="OrthoDB" id="9810077at2"/>
<keyword evidence="2" id="KW-0813">Transport</keyword>
<dbReference type="PANTHER" id="PTHR42794">
    <property type="entry name" value="HEMIN IMPORT ATP-BINDING PROTEIN HMUV"/>
    <property type="match status" value="1"/>
</dbReference>
<protein>
    <submittedName>
        <fullName evidence="8">Iron complex transport system ATP-binding protein</fullName>
    </submittedName>
</protein>
<dbReference type="GO" id="GO:0016887">
    <property type="term" value="F:ATP hydrolysis activity"/>
    <property type="evidence" value="ECO:0007669"/>
    <property type="project" value="InterPro"/>
</dbReference>
<evidence type="ECO:0000256" key="3">
    <source>
        <dbReference type="ARBA" id="ARBA00022741"/>
    </source>
</evidence>
<keyword evidence="5" id="KW-1278">Translocase</keyword>
<dbReference type="Pfam" id="PF00005">
    <property type="entry name" value="ABC_tran"/>
    <property type="match status" value="1"/>
</dbReference>
<evidence type="ECO:0000313" key="8">
    <source>
        <dbReference type="EMBL" id="SEH32873.1"/>
    </source>
</evidence>
<dbReference type="CDD" id="cd03214">
    <property type="entry name" value="ABC_Iron-Siderophores_B12_Hemin"/>
    <property type="match status" value="1"/>
</dbReference>
<keyword evidence="4 8" id="KW-0067">ATP-binding</keyword>
<dbReference type="SUPFAM" id="SSF52540">
    <property type="entry name" value="P-loop containing nucleoside triphosphate hydrolases"/>
    <property type="match status" value="1"/>
</dbReference>
<comment type="function">
    <text evidence="6">Part of the ABC transporter complex HmuTUV involved in hemin import. Responsible for energy coupling to the transport system.</text>
</comment>
<evidence type="ECO:0000256" key="5">
    <source>
        <dbReference type="ARBA" id="ARBA00022967"/>
    </source>
</evidence>
<dbReference type="Proteomes" id="UP000182983">
    <property type="component" value="Unassembled WGS sequence"/>
</dbReference>
<evidence type="ECO:0000256" key="2">
    <source>
        <dbReference type="ARBA" id="ARBA00022448"/>
    </source>
</evidence>
<dbReference type="EMBL" id="FNWO01000004">
    <property type="protein sequence ID" value="SEH32873.1"/>
    <property type="molecule type" value="Genomic_DNA"/>
</dbReference>